<dbReference type="GO" id="GO:0005666">
    <property type="term" value="C:RNA polymerase III complex"/>
    <property type="evidence" value="ECO:0007669"/>
    <property type="project" value="InterPro"/>
</dbReference>
<protein>
    <recommendedName>
        <fullName evidence="3">DNA-directed RNA polymerase III subunit RPC9</fullName>
    </recommendedName>
</protein>
<comment type="similarity">
    <text evidence="2">Belongs to the eukaryotic RPC9 RNA polymerase subunit family.</text>
</comment>
<evidence type="ECO:0000256" key="6">
    <source>
        <dbReference type="ARBA" id="ARBA00023242"/>
    </source>
</evidence>
<dbReference type="GO" id="GO:0006384">
    <property type="term" value="P:transcription initiation at RNA polymerase III promoter"/>
    <property type="evidence" value="ECO:0007669"/>
    <property type="project" value="InterPro"/>
</dbReference>
<comment type="caution">
    <text evidence="10">The sequence shown here is derived from an EMBL/GenBank/DDBJ whole genome shotgun (WGS) entry which is preliminary data.</text>
</comment>
<evidence type="ECO:0000256" key="3">
    <source>
        <dbReference type="ARBA" id="ARBA00016672"/>
    </source>
</evidence>
<dbReference type="EMBL" id="MU253831">
    <property type="protein sequence ID" value="KAG9245783.1"/>
    <property type="molecule type" value="Genomic_DNA"/>
</dbReference>
<keyword evidence="4" id="KW-0240">DNA-directed RNA polymerase</keyword>
<evidence type="ECO:0000313" key="11">
    <source>
        <dbReference type="Proteomes" id="UP000887226"/>
    </source>
</evidence>
<evidence type="ECO:0000256" key="7">
    <source>
        <dbReference type="SAM" id="MobiDB-lite"/>
    </source>
</evidence>
<keyword evidence="11" id="KW-1185">Reference proteome</keyword>
<comment type="subcellular location">
    <subcellularLocation>
        <location evidence="1">Nucleus</location>
    </subcellularLocation>
</comment>
<evidence type="ECO:0000313" key="10">
    <source>
        <dbReference type="EMBL" id="KAG9245783.1"/>
    </source>
</evidence>
<dbReference type="InterPro" id="IPR010997">
    <property type="entry name" value="HRDC-like_sf"/>
</dbReference>
<feature type="region of interest" description="Disordered" evidence="7">
    <location>
        <begin position="152"/>
        <end position="189"/>
    </location>
</feature>
<name>A0A9P7Z558_9HELO</name>
<dbReference type="InterPro" id="IPR006590">
    <property type="entry name" value="RNA_pol_Rpb4/RPC9_core"/>
</dbReference>
<dbReference type="GO" id="GO:0000166">
    <property type="term" value="F:nucleotide binding"/>
    <property type="evidence" value="ECO:0007669"/>
    <property type="project" value="InterPro"/>
</dbReference>
<dbReference type="SUPFAM" id="SSF47819">
    <property type="entry name" value="HRDC-like"/>
    <property type="match status" value="1"/>
</dbReference>
<dbReference type="PANTHER" id="PTHR15561:SF0">
    <property type="entry name" value="DNA-DIRECTED RNA POLYMERASE III SUBUNIT RPC9"/>
    <property type="match status" value="1"/>
</dbReference>
<dbReference type="InterPro" id="IPR038846">
    <property type="entry name" value="RPC9"/>
</dbReference>
<reference evidence="10" key="1">
    <citation type="journal article" date="2021" name="IMA Fungus">
        <title>Genomic characterization of three marine fungi, including Emericellopsis atlantica sp. nov. with signatures of a generalist lifestyle and marine biomass degradation.</title>
        <authorList>
            <person name="Hagestad O.C."/>
            <person name="Hou L."/>
            <person name="Andersen J.H."/>
            <person name="Hansen E.H."/>
            <person name="Altermark B."/>
            <person name="Li C."/>
            <person name="Kuhnert E."/>
            <person name="Cox R.J."/>
            <person name="Crous P.W."/>
            <person name="Spatafora J.W."/>
            <person name="Lail K."/>
            <person name="Amirebrahimi M."/>
            <person name="Lipzen A."/>
            <person name="Pangilinan J."/>
            <person name="Andreopoulos W."/>
            <person name="Hayes R.D."/>
            <person name="Ng V."/>
            <person name="Grigoriev I.V."/>
            <person name="Jackson S.A."/>
            <person name="Sutton T.D.S."/>
            <person name="Dobson A.D.W."/>
            <person name="Rama T."/>
        </authorList>
    </citation>
    <scope>NUCLEOTIDE SEQUENCE</scope>
    <source>
        <strain evidence="10">TRa3180A</strain>
    </source>
</reference>
<keyword evidence="6" id="KW-0539">Nucleus</keyword>
<evidence type="ECO:0000259" key="9">
    <source>
        <dbReference type="SMART" id="SM00657"/>
    </source>
</evidence>
<feature type="signal peptide" evidence="8">
    <location>
        <begin position="1"/>
        <end position="28"/>
    </location>
</feature>
<dbReference type="AlphaFoldDB" id="A0A9P7Z558"/>
<proteinExistence type="inferred from homology"/>
<feature type="domain" description="RNA polymerase Rpb4/RPC9 core" evidence="9">
    <location>
        <begin position="21"/>
        <end position="152"/>
    </location>
</feature>
<accession>A0A9P7Z558</accession>
<dbReference type="Pfam" id="PF03874">
    <property type="entry name" value="RNA_pol_Rpb4"/>
    <property type="match status" value="1"/>
</dbReference>
<gene>
    <name evidence="10" type="ORF">BJ878DRAFT_499995</name>
</gene>
<dbReference type="SMART" id="SM00657">
    <property type="entry name" value="RPOL4c"/>
    <property type="match status" value="1"/>
</dbReference>
<dbReference type="InterPro" id="IPR005574">
    <property type="entry name" value="Rpb4/RPC9"/>
</dbReference>
<dbReference type="Proteomes" id="UP000887226">
    <property type="component" value="Unassembled WGS sequence"/>
</dbReference>
<evidence type="ECO:0000256" key="5">
    <source>
        <dbReference type="ARBA" id="ARBA00023163"/>
    </source>
</evidence>
<evidence type="ECO:0000256" key="2">
    <source>
        <dbReference type="ARBA" id="ARBA00006898"/>
    </source>
</evidence>
<dbReference type="OrthoDB" id="1746530at2759"/>
<sequence>MVTLTESIAIRLSFQFLLVTMKILEAQSAQLVNYEVYQHLLELRKSEQALEPEKRPPRNLKTVVTELIEYLEAAPSPLGSKPYPYKDDTMSKLFFKLREFKLTKAEILMIVNLRPTKPESLNTIVEEFETRFPDEDVQQRIVDVIVEALGSPDGNAERQAMTDDANQARQDAQDAIDRGDDDHDMANGA</sequence>
<evidence type="ECO:0000256" key="1">
    <source>
        <dbReference type="ARBA" id="ARBA00004123"/>
    </source>
</evidence>
<keyword evidence="5" id="KW-0804">Transcription</keyword>
<keyword evidence="8" id="KW-0732">Signal</keyword>
<evidence type="ECO:0000256" key="4">
    <source>
        <dbReference type="ARBA" id="ARBA00022478"/>
    </source>
</evidence>
<dbReference type="PANTHER" id="PTHR15561">
    <property type="entry name" value="CALCITONIN GENE-RELATED PEPTIDE-RECEPTOR COMPONENT PROTEIN"/>
    <property type="match status" value="1"/>
</dbReference>
<feature type="chain" id="PRO_5040190725" description="DNA-directed RNA polymerase III subunit RPC9" evidence="8">
    <location>
        <begin position="29"/>
        <end position="189"/>
    </location>
</feature>
<dbReference type="InterPro" id="IPR038324">
    <property type="entry name" value="Rpb4/RPC9_sf"/>
</dbReference>
<feature type="compositionally biased region" description="Basic and acidic residues" evidence="7">
    <location>
        <begin position="171"/>
        <end position="189"/>
    </location>
</feature>
<dbReference type="Gene3D" id="1.20.1250.40">
    <property type="match status" value="1"/>
</dbReference>
<evidence type="ECO:0000256" key="8">
    <source>
        <dbReference type="SAM" id="SignalP"/>
    </source>
</evidence>
<organism evidence="10 11">
    <name type="scientific">Calycina marina</name>
    <dbReference type="NCBI Taxonomy" id="1763456"/>
    <lineage>
        <taxon>Eukaryota</taxon>
        <taxon>Fungi</taxon>
        <taxon>Dikarya</taxon>
        <taxon>Ascomycota</taxon>
        <taxon>Pezizomycotina</taxon>
        <taxon>Leotiomycetes</taxon>
        <taxon>Helotiales</taxon>
        <taxon>Pezizellaceae</taxon>
        <taxon>Calycina</taxon>
    </lineage>
</organism>